<dbReference type="RefSeq" id="WP_316558233.1">
    <property type="nucleotide sequence ID" value="NZ_CP131059.1"/>
</dbReference>
<gene>
    <name evidence="2" type="ORF">MmiHf6_05240</name>
</gene>
<dbReference type="Proteomes" id="UP001302978">
    <property type="component" value="Chromosome"/>
</dbReference>
<feature type="compositionally biased region" description="Basic and acidic residues" evidence="1">
    <location>
        <begin position="10"/>
        <end position="19"/>
    </location>
</feature>
<dbReference type="SUPFAM" id="SSF48371">
    <property type="entry name" value="ARM repeat"/>
    <property type="match status" value="1"/>
</dbReference>
<feature type="region of interest" description="Disordered" evidence="1">
    <location>
        <begin position="1"/>
        <end position="29"/>
    </location>
</feature>
<dbReference type="Pfam" id="PF08713">
    <property type="entry name" value="DNA_alkylation"/>
    <property type="match status" value="1"/>
</dbReference>
<dbReference type="AlphaFoldDB" id="A0AA96UYZ7"/>
<dbReference type="CDD" id="cd06561">
    <property type="entry name" value="AlkD_like"/>
    <property type="match status" value="1"/>
</dbReference>
<accession>A0AA96UYZ7</accession>
<proteinExistence type="predicted"/>
<reference evidence="2 3" key="1">
    <citation type="submission" date="2023-07" db="EMBL/GenBank/DDBJ databases">
        <title>Closed genoem sequence of Methanomicrococcus sp. Hf6.</title>
        <authorList>
            <person name="Poehlein A."/>
            <person name="Protasov E."/>
            <person name="Platt K."/>
            <person name="Reeh H."/>
            <person name="Daniel R."/>
            <person name="Brune A."/>
        </authorList>
    </citation>
    <scope>NUCLEOTIDE SEQUENCE [LARGE SCALE GENOMIC DNA]</scope>
    <source>
        <strain evidence="2 3">Hf6</strain>
    </source>
</reference>
<evidence type="ECO:0000313" key="2">
    <source>
        <dbReference type="EMBL" id="WNY23219.1"/>
    </source>
</evidence>
<evidence type="ECO:0008006" key="4">
    <source>
        <dbReference type="Google" id="ProtNLM"/>
    </source>
</evidence>
<keyword evidence="3" id="KW-1185">Reference proteome</keyword>
<dbReference type="PANTHER" id="PTHR34070:SF1">
    <property type="entry name" value="DNA ALKYLATION REPAIR PROTEIN"/>
    <property type="match status" value="1"/>
</dbReference>
<evidence type="ECO:0000313" key="3">
    <source>
        <dbReference type="Proteomes" id="UP001302978"/>
    </source>
</evidence>
<dbReference type="EMBL" id="CP131059">
    <property type="protein sequence ID" value="WNY23219.1"/>
    <property type="molecule type" value="Genomic_DNA"/>
</dbReference>
<dbReference type="KEGG" id="mehf:MmiHf6_05240"/>
<name>A0AA96UYZ7_9EURY</name>
<protein>
    <recommendedName>
        <fullName evidence="4">DNA alkylation repair protein</fullName>
    </recommendedName>
</protein>
<sequence length="264" mass="30475">MFTAQDVQNELERLSNPDKAKHHQKYFKTGPGEYGEGDLFIGIEVPKMRALSKKICSDISPADTEILLKSPIHEHRQTALFTMVEKYNAARRKSLPKRNGSASDDQLIAAMREKKEIVTLYLENTKYINNWDLVDCSASYILGEWFLETEPETLGEKTIWNLAKSDDLWKQRISVMTTHAFIRSGTFQPTLNLCEYFLPATHDLIHKCTGWMLRETGKKEKAVLIQFLDVHASEMPRTMLRYSIEKLTAAEKENYMSPIRKRKA</sequence>
<dbReference type="GeneID" id="85195020"/>
<dbReference type="InterPro" id="IPR016024">
    <property type="entry name" value="ARM-type_fold"/>
</dbReference>
<dbReference type="Gene3D" id="1.25.10.90">
    <property type="match status" value="1"/>
</dbReference>
<dbReference type="PANTHER" id="PTHR34070">
    <property type="entry name" value="ARMADILLO-TYPE FOLD"/>
    <property type="match status" value="1"/>
</dbReference>
<evidence type="ECO:0000256" key="1">
    <source>
        <dbReference type="SAM" id="MobiDB-lite"/>
    </source>
</evidence>
<organism evidence="2 3">
    <name type="scientific">Methanimicrococcus hongohii</name>
    <dbReference type="NCBI Taxonomy" id="3028295"/>
    <lineage>
        <taxon>Archaea</taxon>
        <taxon>Methanobacteriati</taxon>
        <taxon>Methanobacteriota</taxon>
        <taxon>Stenosarchaea group</taxon>
        <taxon>Methanomicrobia</taxon>
        <taxon>Methanosarcinales</taxon>
        <taxon>Methanosarcinaceae</taxon>
        <taxon>Methanimicrococcus</taxon>
    </lineage>
</organism>
<dbReference type="InterPro" id="IPR014825">
    <property type="entry name" value="DNA_alkylation"/>
</dbReference>